<dbReference type="AlphaFoldDB" id="A0A9K3Q2F9"/>
<accession>A0A9K3Q2F9</accession>
<name>A0A9K3Q2F9_9STRA</name>
<protein>
    <submittedName>
        <fullName evidence="1">Uncharacterized protein</fullName>
    </submittedName>
</protein>
<evidence type="ECO:0000313" key="1">
    <source>
        <dbReference type="EMBL" id="KAG7368742.1"/>
    </source>
</evidence>
<gene>
    <name evidence="1" type="ORF">IV203_031485</name>
</gene>
<comment type="caution">
    <text evidence="1">The sequence shown here is derived from an EMBL/GenBank/DDBJ whole genome shotgun (WGS) entry which is preliminary data.</text>
</comment>
<dbReference type="Proteomes" id="UP000693970">
    <property type="component" value="Unassembled WGS sequence"/>
</dbReference>
<reference evidence="1" key="1">
    <citation type="journal article" date="2021" name="Sci. Rep.">
        <title>Diploid genomic architecture of Nitzschia inconspicua, an elite biomass production diatom.</title>
        <authorList>
            <person name="Oliver A."/>
            <person name="Podell S."/>
            <person name="Pinowska A."/>
            <person name="Traller J.C."/>
            <person name="Smith S.R."/>
            <person name="McClure R."/>
            <person name="Beliaev A."/>
            <person name="Bohutskyi P."/>
            <person name="Hill E.A."/>
            <person name="Rabines A."/>
            <person name="Zheng H."/>
            <person name="Allen L.Z."/>
            <person name="Kuo A."/>
            <person name="Grigoriev I.V."/>
            <person name="Allen A.E."/>
            <person name="Hazlebeck D."/>
            <person name="Allen E.E."/>
        </authorList>
    </citation>
    <scope>NUCLEOTIDE SEQUENCE</scope>
    <source>
        <strain evidence="1">Hildebrandi</strain>
    </source>
</reference>
<sequence>MVAKTGYGWYGVSTSPYIRSRDDFGSEGERKEKSELRARHETCNGRFKTCGILKEMFRNDRRKHQFVFYAIASMTQIQIRNGTVLFSCEPKELGKPKDMYSL</sequence>
<keyword evidence="2" id="KW-1185">Reference proteome</keyword>
<organism evidence="1 2">
    <name type="scientific">Nitzschia inconspicua</name>
    <dbReference type="NCBI Taxonomy" id="303405"/>
    <lineage>
        <taxon>Eukaryota</taxon>
        <taxon>Sar</taxon>
        <taxon>Stramenopiles</taxon>
        <taxon>Ochrophyta</taxon>
        <taxon>Bacillariophyta</taxon>
        <taxon>Bacillariophyceae</taxon>
        <taxon>Bacillariophycidae</taxon>
        <taxon>Bacillariales</taxon>
        <taxon>Bacillariaceae</taxon>
        <taxon>Nitzschia</taxon>
    </lineage>
</organism>
<reference evidence="1" key="2">
    <citation type="submission" date="2021-04" db="EMBL/GenBank/DDBJ databases">
        <authorList>
            <person name="Podell S."/>
        </authorList>
    </citation>
    <scope>NUCLEOTIDE SEQUENCE</scope>
    <source>
        <strain evidence="1">Hildebrandi</strain>
    </source>
</reference>
<evidence type="ECO:0000313" key="2">
    <source>
        <dbReference type="Proteomes" id="UP000693970"/>
    </source>
</evidence>
<proteinExistence type="predicted"/>
<dbReference type="EMBL" id="JAGRRH010000006">
    <property type="protein sequence ID" value="KAG7368742.1"/>
    <property type="molecule type" value="Genomic_DNA"/>
</dbReference>